<dbReference type="InterPro" id="IPR015928">
    <property type="entry name" value="Aconitase/3IPM_dehydase_swvl"/>
</dbReference>
<comment type="similarity">
    <text evidence="4">Belongs to the LeuD family. LeuD type 2 subfamily.</text>
</comment>
<organism evidence="9 10">
    <name type="scientific">Natronomicrosphaera hydrolytica</name>
    <dbReference type="NCBI Taxonomy" id="3242702"/>
    <lineage>
        <taxon>Bacteria</taxon>
        <taxon>Pseudomonadati</taxon>
        <taxon>Planctomycetota</taxon>
        <taxon>Phycisphaerae</taxon>
        <taxon>Phycisphaerales</taxon>
        <taxon>Phycisphaeraceae</taxon>
        <taxon>Natronomicrosphaera</taxon>
    </lineage>
</organism>
<evidence type="ECO:0000313" key="10">
    <source>
        <dbReference type="Proteomes" id="UP001575105"/>
    </source>
</evidence>
<protein>
    <recommendedName>
        <fullName evidence="6">3-isopropylmalate dehydratase</fullName>
        <ecNumber evidence="6">4.2.1.33</ecNumber>
    </recommendedName>
</protein>
<evidence type="ECO:0000256" key="4">
    <source>
        <dbReference type="ARBA" id="ARBA00009869"/>
    </source>
</evidence>
<dbReference type="NCBIfam" id="TIGR02087">
    <property type="entry name" value="LEUD_arch"/>
    <property type="match status" value="1"/>
</dbReference>
<reference evidence="9 10" key="1">
    <citation type="submission" date="2024-08" db="EMBL/GenBank/DDBJ databases">
        <title>Whole-genome sequencing of halo(alkali)philic microorganisms from hypersaline lakes.</title>
        <authorList>
            <person name="Sorokin D.Y."/>
            <person name="Merkel A.Y."/>
            <person name="Messina E."/>
            <person name="Yakimov M."/>
        </authorList>
    </citation>
    <scope>NUCLEOTIDE SEQUENCE [LARGE SCALE GENOMIC DNA]</scope>
    <source>
        <strain evidence="9 10">AB-hyl4</strain>
    </source>
</reference>
<dbReference type="InterPro" id="IPR050075">
    <property type="entry name" value="LeuD"/>
</dbReference>
<dbReference type="Gene3D" id="3.20.19.10">
    <property type="entry name" value="Aconitase, domain 4"/>
    <property type="match status" value="1"/>
</dbReference>
<comment type="caution">
    <text evidence="9">The sequence shown here is derived from an EMBL/GenBank/DDBJ whole genome shotgun (WGS) entry which is preliminary data.</text>
</comment>
<comment type="pathway">
    <text evidence="3">Amino-acid biosynthesis; L-leucine biosynthesis; L-leucine from 3-methyl-2-oxobutanoate: step 2/4.</text>
</comment>
<comment type="subunit">
    <text evidence="5">Heterodimer of LeuC and LeuD.</text>
</comment>
<evidence type="ECO:0000256" key="3">
    <source>
        <dbReference type="ARBA" id="ARBA00004729"/>
    </source>
</evidence>
<name>A0ABV4U6S7_9BACT</name>
<dbReference type="SUPFAM" id="SSF52016">
    <property type="entry name" value="LeuD/IlvD-like"/>
    <property type="match status" value="1"/>
</dbReference>
<keyword evidence="10" id="KW-1185">Reference proteome</keyword>
<dbReference type="Pfam" id="PF00694">
    <property type="entry name" value="Aconitase_C"/>
    <property type="match status" value="1"/>
</dbReference>
<dbReference type="EC" id="4.2.1.33" evidence="6"/>
<sequence length="190" mass="20709">MASEIITGKAFVLGDDIDTDQIIPAEYLAYNPSDPEERKYFGMYAMVGVPETKCGLPKGGMKFVPEGEFKTEYTVVIGGKNFGCGSSREHAPLAIAEAGARVVVAEFYARIFFRNCVNGGYLLPCETTQRLIEEISTGDEVEVDIDNAKLTNKTNGKTYELKPLGDVKPIVDAGGVFDYARQTGMLGKKE</sequence>
<evidence type="ECO:0000256" key="1">
    <source>
        <dbReference type="ARBA" id="ARBA00000491"/>
    </source>
</evidence>
<evidence type="ECO:0000256" key="2">
    <source>
        <dbReference type="ARBA" id="ARBA00002695"/>
    </source>
</evidence>
<evidence type="ECO:0000256" key="5">
    <source>
        <dbReference type="ARBA" id="ARBA00011271"/>
    </source>
</evidence>
<gene>
    <name evidence="9" type="ORF">ACERK3_13420</name>
</gene>
<dbReference type="RefSeq" id="WP_425346212.1">
    <property type="nucleotide sequence ID" value="NZ_JBGUBD010000008.1"/>
</dbReference>
<accession>A0ABV4U6S7</accession>
<dbReference type="InterPro" id="IPR000573">
    <property type="entry name" value="AconitaseA/IPMdHydase_ssu_swvl"/>
</dbReference>
<comment type="catalytic activity">
    <reaction evidence="1">
        <text>(2R,3S)-3-isopropylmalate = (2S)-2-isopropylmalate</text>
        <dbReference type="Rhea" id="RHEA:32287"/>
        <dbReference type="ChEBI" id="CHEBI:1178"/>
        <dbReference type="ChEBI" id="CHEBI:35121"/>
        <dbReference type="EC" id="4.2.1.33"/>
    </reaction>
</comment>
<dbReference type="InterPro" id="IPR011827">
    <property type="entry name" value="LeuD_type2/HacB/DmdB"/>
</dbReference>
<evidence type="ECO:0000313" key="9">
    <source>
        <dbReference type="EMBL" id="MFA9479285.1"/>
    </source>
</evidence>
<dbReference type="Proteomes" id="UP001575105">
    <property type="component" value="Unassembled WGS sequence"/>
</dbReference>
<feature type="domain" description="Aconitase A/isopropylmalate dehydratase small subunit swivel" evidence="8">
    <location>
        <begin position="73"/>
        <end position="126"/>
    </location>
</feature>
<dbReference type="CDD" id="cd01577">
    <property type="entry name" value="IPMI_Swivel"/>
    <property type="match status" value="1"/>
</dbReference>
<evidence type="ECO:0000256" key="6">
    <source>
        <dbReference type="ARBA" id="ARBA00011998"/>
    </source>
</evidence>
<evidence type="ECO:0000256" key="7">
    <source>
        <dbReference type="ARBA" id="ARBA00023239"/>
    </source>
</evidence>
<dbReference type="InterPro" id="IPR033940">
    <property type="entry name" value="IPMI_Swivel"/>
</dbReference>
<keyword evidence="7" id="KW-0456">Lyase</keyword>
<comment type="function">
    <text evidence="2">Catalyzes the isomerization between 2-isopropylmalate and 3-isopropylmalate, via the formation of 2-isopropylmaleate.</text>
</comment>
<dbReference type="PANTHER" id="PTHR43345:SF2">
    <property type="entry name" value="3-ISOPROPYLMALATE DEHYDRATASE SMALL SUBUNIT 1"/>
    <property type="match status" value="1"/>
</dbReference>
<dbReference type="PANTHER" id="PTHR43345">
    <property type="entry name" value="3-ISOPROPYLMALATE DEHYDRATASE SMALL SUBUNIT 2-RELATED-RELATED"/>
    <property type="match status" value="1"/>
</dbReference>
<proteinExistence type="inferred from homology"/>
<dbReference type="EMBL" id="JBGUBD010000008">
    <property type="protein sequence ID" value="MFA9479285.1"/>
    <property type="molecule type" value="Genomic_DNA"/>
</dbReference>
<evidence type="ECO:0000259" key="8">
    <source>
        <dbReference type="Pfam" id="PF00694"/>
    </source>
</evidence>